<proteinExistence type="predicted"/>
<dbReference type="OrthoDB" id="3552140at2759"/>
<protein>
    <submittedName>
        <fullName evidence="1">Uncharacterized protein</fullName>
    </submittedName>
</protein>
<reference evidence="1 2" key="1">
    <citation type="submission" date="2017-12" db="EMBL/GenBank/DDBJ databases">
        <title>Comparative genomics of Botrytis spp.</title>
        <authorList>
            <person name="Valero-Jimenez C.A."/>
            <person name="Tapia P."/>
            <person name="Veloso J."/>
            <person name="Silva-Moreno E."/>
            <person name="Staats M."/>
            <person name="Valdes J.H."/>
            <person name="Van Kan J.A.L."/>
        </authorList>
    </citation>
    <scope>NUCLEOTIDE SEQUENCE [LARGE SCALE GENOMIC DNA]</scope>
    <source>
        <strain evidence="1 2">MUCL11595</strain>
    </source>
</reference>
<dbReference type="AlphaFoldDB" id="A0A4Z1I9V3"/>
<evidence type="ECO:0000313" key="1">
    <source>
        <dbReference type="EMBL" id="TGO58055.1"/>
    </source>
</evidence>
<sequence>MSSQISPPDWPKRPKLVYTNDYNRVAICLDFETAGTPKSKVYHVSKLLHKIFDKQDPRVVDSHNLDFQELAAPPGVDDEVFCHIVQCVDTGSIIIPSQLNNDTLPYPCRKCTLVSLERSYRNGLSLSTLAHIWYLAGYLRMPHCQNIAIDHIYHLLSHIVAHSHSDNRFYDENPFMINELTHAIRIADKAKPATGISSTSSAFRALLGQFFACHSSYRKWTPGQRKLVSKRFLGDAMCHLQDNNEWLRGVANLELEADCIQDANMAKLGCYFMADEIDGGNAEEGLDESFDFNRDLLRRKPIQVLFL</sequence>
<comment type="caution">
    <text evidence="1">The sequence shown here is derived from an EMBL/GenBank/DDBJ whole genome shotgun (WGS) entry which is preliminary data.</text>
</comment>
<gene>
    <name evidence="1" type="ORF">BCON_0059g00340</name>
</gene>
<evidence type="ECO:0000313" key="2">
    <source>
        <dbReference type="Proteomes" id="UP000297527"/>
    </source>
</evidence>
<accession>A0A4Z1I9V3</accession>
<dbReference type="EMBL" id="PQXN01000059">
    <property type="protein sequence ID" value="TGO58055.1"/>
    <property type="molecule type" value="Genomic_DNA"/>
</dbReference>
<keyword evidence="2" id="KW-1185">Reference proteome</keyword>
<name>A0A4Z1I9V3_9HELO</name>
<organism evidence="1 2">
    <name type="scientific">Botryotinia convoluta</name>
    <dbReference type="NCBI Taxonomy" id="54673"/>
    <lineage>
        <taxon>Eukaryota</taxon>
        <taxon>Fungi</taxon>
        <taxon>Dikarya</taxon>
        <taxon>Ascomycota</taxon>
        <taxon>Pezizomycotina</taxon>
        <taxon>Leotiomycetes</taxon>
        <taxon>Helotiales</taxon>
        <taxon>Sclerotiniaceae</taxon>
        <taxon>Botryotinia</taxon>
    </lineage>
</organism>
<dbReference type="Proteomes" id="UP000297527">
    <property type="component" value="Unassembled WGS sequence"/>
</dbReference>